<protein>
    <submittedName>
        <fullName evidence="2">Uncharacterized protein</fullName>
    </submittedName>
</protein>
<dbReference type="AlphaFoldDB" id="A0A841JXU9"/>
<dbReference type="OrthoDB" id="122907at2"/>
<evidence type="ECO:0000313" key="2">
    <source>
        <dbReference type="EMBL" id="MBB6146172.1"/>
    </source>
</evidence>
<evidence type="ECO:0000313" key="3">
    <source>
        <dbReference type="Proteomes" id="UP000538666"/>
    </source>
</evidence>
<comment type="caution">
    <text evidence="2">The sequence shown here is derived from an EMBL/GenBank/DDBJ whole genome shotgun (WGS) entry which is preliminary data.</text>
</comment>
<dbReference type="RefSeq" id="WP_050058358.1">
    <property type="nucleotide sequence ID" value="NZ_JACHEK010000009.1"/>
</dbReference>
<dbReference type="Proteomes" id="UP000538666">
    <property type="component" value="Unassembled WGS sequence"/>
</dbReference>
<evidence type="ECO:0000256" key="1">
    <source>
        <dbReference type="SAM" id="MobiDB-lite"/>
    </source>
</evidence>
<feature type="compositionally biased region" description="Polar residues" evidence="1">
    <location>
        <begin position="41"/>
        <end position="53"/>
    </location>
</feature>
<sequence length="130" mass="14236">MDEAGIEARRQILRRFSVVTAAAFTLPWSFRGQVMHPSPQPMASPNAPMNQNVPGGLDGAGLAHQSAPGTISPLMWAEIKSDSDKLLQMATDFKAKVDQTNLTATLSLPLIKEAHQIEKMAKEIQQRMRA</sequence>
<reference evidence="2 3" key="1">
    <citation type="submission" date="2020-08" db="EMBL/GenBank/DDBJ databases">
        <title>Genomic Encyclopedia of Type Strains, Phase IV (KMG-IV): sequencing the most valuable type-strain genomes for metagenomic binning, comparative biology and taxonomic classification.</title>
        <authorList>
            <person name="Goeker M."/>
        </authorList>
    </citation>
    <scope>NUCLEOTIDE SEQUENCE [LARGE SCALE GENOMIC DNA]</scope>
    <source>
        <strain evidence="2 3">DSM 103733</strain>
    </source>
</reference>
<organism evidence="2 3">
    <name type="scientific">Silvibacterium bohemicum</name>
    <dbReference type="NCBI Taxonomy" id="1577686"/>
    <lineage>
        <taxon>Bacteria</taxon>
        <taxon>Pseudomonadati</taxon>
        <taxon>Acidobacteriota</taxon>
        <taxon>Terriglobia</taxon>
        <taxon>Terriglobales</taxon>
        <taxon>Acidobacteriaceae</taxon>
        <taxon>Silvibacterium</taxon>
    </lineage>
</organism>
<name>A0A841JXU9_9BACT</name>
<gene>
    <name evidence="2" type="ORF">HNQ77_004144</name>
</gene>
<feature type="region of interest" description="Disordered" evidence="1">
    <location>
        <begin position="38"/>
        <end position="66"/>
    </location>
</feature>
<proteinExistence type="predicted"/>
<dbReference type="EMBL" id="JACHEK010000009">
    <property type="protein sequence ID" value="MBB6146172.1"/>
    <property type="molecule type" value="Genomic_DNA"/>
</dbReference>
<accession>A0A841JXU9</accession>
<keyword evidence="3" id="KW-1185">Reference proteome</keyword>